<dbReference type="InterPro" id="IPR028002">
    <property type="entry name" value="Myb_DNA-bind_5"/>
</dbReference>
<accession>A0AAN7QB49</accession>
<feature type="domain" description="Myb/SANT-like DNA-binding" evidence="6">
    <location>
        <begin position="8"/>
        <end position="81"/>
    </location>
</feature>
<gene>
    <name evidence="7" type="ORF">RN001_002491</name>
</gene>
<evidence type="ECO:0000256" key="4">
    <source>
        <dbReference type="ARBA" id="ARBA00023163"/>
    </source>
</evidence>
<evidence type="ECO:0000256" key="2">
    <source>
        <dbReference type="ARBA" id="ARBA00016807"/>
    </source>
</evidence>
<keyword evidence="3" id="KW-0805">Transcription regulation</keyword>
<evidence type="ECO:0000313" key="7">
    <source>
        <dbReference type="EMBL" id="KAK4886220.1"/>
    </source>
</evidence>
<dbReference type="EMBL" id="JARPUR010000001">
    <property type="protein sequence ID" value="KAK4886220.1"/>
    <property type="molecule type" value="Genomic_DNA"/>
</dbReference>
<reference evidence="8" key="1">
    <citation type="submission" date="2023-01" db="EMBL/GenBank/DDBJ databases">
        <title>Key to firefly adult light organ development and bioluminescence: homeobox transcription factors regulate luciferase expression and transportation to peroxisome.</title>
        <authorList>
            <person name="Fu X."/>
        </authorList>
    </citation>
    <scope>NUCLEOTIDE SEQUENCE [LARGE SCALE GENOMIC DNA]</scope>
</reference>
<evidence type="ECO:0000313" key="8">
    <source>
        <dbReference type="Proteomes" id="UP001353858"/>
    </source>
</evidence>
<evidence type="ECO:0000256" key="1">
    <source>
        <dbReference type="ARBA" id="ARBA00011764"/>
    </source>
</evidence>
<name>A0AAN7QB49_9COLE</name>
<dbReference type="AlphaFoldDB" id="A0AAN7QB49"/>
<comment type="caution">
    <text evidence="7">The sequence shown here is derived from an EMBL/GenBank/DDBJ whole genome shotgun (WGS) entry which is preliminary data.</text>
</comment>
<comment type="subunit">
    <text evidence="1">Self-associates forming complexes of several hundred monomers.</text>
</comment>
<evidence type="ECO:0000256" key="3">
    <source>
        <dbReference type="ARBA" id="ARBA00023015"/>
    </source>
</evidence>
<organism evidence="7 8">
    <name type="scientific">Aquatica leii</name>
    <dbReference type="NCBI Taxonomy" id="1421715"/>
    <lineage>
        <taxon>Eukaryota</taxon>
        <taxon>Metazoa</taxon>
        <taxon>Ecdysozoa</taxon>
        <taxon>Arthropoda</taxon>
        <taxon>Hexapoda</taxon>
        <taxon>Insecta</taxon>
        <taxon>Pterygota</taxon>
        <taxon>Neoptera</taxon>
        <taxon>Endopterygota</taxon>
        <taxon>Coleoptera</taxon>
        <taxon>Polyphaga</taxon>
        <taxon>Elateriformia</taxon>
        <taxon>Elateroidea</taxon>
        <taxon>Lampyridae</taxon>
        <taxon>Luciolinae</taxon>
        <taxon>Aquatica</taxon>
    </lineage>
</organism>
<keyword evidence="8" id="KW-1185">Reference proteome</keyword>
<comment type="function">
    <text evidence="5">Involved in transvection phenomena (= synapsis-dependent gene expression), where the synaptic pairing of chromosomes carrying genes with which zeste interacts influences the expression of these genes. Zeste binds to DNA and stimulates transcription from a nearby promoter.</text>
</comment>
<evidence type="ECO:0000259" key="6">
    <source>
        <dbReference type="Pfam" id="PF13873"/>
    </source>
</evidence>
<proteinExistence type="predicted"/>
<sequence length="244" mass="27872">MDHQRKVRGKKTTKAQLLSMLEFVRSNKIILNLKSKPTEAREICSLWQQFAIVANSLDGPNKSGEQWRHVFNEWKMNVKRKSRKLLLYKEGTGGGPASKKELTDLEEQLLQLISKIHLGDHAVMDSFNIEAGTSRIEEDPESSQVIIDLVEDALLVDANQIVEDPTASKQKAFVDSESVPLATARTIRKKKIGTRRQSANLQNIIKDLVCTHQEKNKIKKGKLKLEYYKTFKSFEGFEDFFINI</sequence>
<evidence type="ECO:0000256" key="5">
    <source>
        <dbReference type="ARBA" id="ARBA00025466"/>
    </source>
</evidence>
<keyword evidence="4" id="KW-0804">Transcription</keyword>
<protein>
    <recommendedName>
        <fullName evidence="2">Regulatory protein zeste</fullName>
    </recommendedName>
</protein>
<dbReference type="Pfam" id="PF13873">
    <property type="entry name" value="Myb_DNA-bind_5"/>
    <property type="match status" value="1"/>
</dbReference>
<dbReference type="Proteomes" id="UP001353858">
    <property type="component" value="Unassembled WGS sequence"/>
</dbReference>